<feature type="transmembrane region" description="Helical" evidence="14">
    <location>
        <begin position="110"/>
        <end position="128"/>
    </location>
</feature>
<dbReference type="PROSITE" id="PS00211">
    <property type="entry name" value="ABC_TRANSPORTER_1"/>
    <property type="match status" value="1"/>
</dbReference>
<evidence type="ECO:0000256" key="2">
    <source>
        <dbReference type="ARBA" id="ARBA00004651"/>
    </source>
</evidence>
<dbReference type="Proteomes" id="UP000617402">
    <property type="component" value="Unassembled WGS sequence"/>
</dbReference>
<evidence type="ECO:0000256" key="8">
    <source>
        <dbReference type="ARBA" id="ARBA00022840"/>
    </source>
</evidence>
<dbReference type="PANTHER" id="PTHR43553:SF24">
    <property type="entry name" value="ENERGY-COUPLING FACTOR TRANSPORTER ATP-BINDING PROTEIN ECFA1"/>
    <property type="match status" value="1"/>
</dbReference>
<comment type="similarity">
    <text evidence="3 13">Belongs to the ABC transporter superfamily.</text>
</comment>
<keyword evidence="6 14" id="KW-0812">Transmembrane</keyword>
<keyword evidence="10 14" id="KW-1133">Transmembrane helix</keyword>
<evidence type="ECO:0000256" key="10">
    <source>
        <dbReference type="ARBA" id="ARBA00022989"/>
    </source>
</evidence>
<dbReference type="Pfam" id="PF00005">
    <property type="entry name" value="ABC_tran"/>
    <property type="match status" value="1"/>
</dbReference>
<comment type="function">
    <text evidence="13">Part of an ABC transporter complex. Responsible for energy coupling to the transport system.</text>
</comment>
<evidence type="ECO:0000256" key="6">
    <source>
        <dbReference type="ARBA" id="ARBA00022692"/>
    </source>
</evidence>
<name>A0ABR7SWV7_HELCL</name>
<comment type="function">
    <text evidence="12">Probably part of an ABC transporter complex. Responsible for energy coupling to the transport system.</text>
</comment>
<dbReference type="NCBIfam" id="TIGR01166">
    <property type="entry name" value="cbiO"/>
    <property type="match status" value="1"/>
</dbReference>
<dbReference type="EMBL" id="JACVHF010000001">
    <property type="protein sequence ID" value="MBC9783032.1"/>
    <property type="molecule type" value="Genomic_DNA"/>
</dbReference>
<dbReference type="InterPro" id="IPR015856">
    <property type="entry name" value="ABC_transpr_CbiO/EcfA_su"/>
</dbReference>
<evidence type="ECO:0000256" key="3">
    <source>
        <dbReference type="ARBA" id="ARBA00005417"/>
    </source>
</evidence>
<dbReference type="Gene3D" id="3.40.50.300">
    <property type="entry name" value="P-loop containing nucleotide triphosphate hydrolases"/>
    <property type="match status" value="1"/>
</dbReference>
<keyword evidence="7 13" id="KW-0547">Nucleotide-binding</keyword>
<sequence>MNRQQHLGKNRNSYRHVAVAVTFVFIASIGLIENLYILTALLLGMWSLGFFSGVSFRTILSRLAWLIPFLGLTLLLFPFWYPGETIWAWTAPWGGNIHLSLEGLQKALRLGLRVAVAISTLTVLMASMSQSQFFQALRRLRIPALFIQLAELILRYVEVFRDEARRMSRARKARGYEEKGGILNPRVRAVYAGFLGTLMLRAMDRAERVYLAMLARGYSATDSTWQLGQKREGSRLAAGRLQVKNLSYRYPGSNRPVDALRQIRLEIEPGQKVALLGPNGAGKSTLIHHLCGLTIPQSGEVQIDDLSLTEKTAREIRRRVGLVFQDPDDQLFCATVAEDVAFGPQNLGLPENEVEKRMESALAAVQGLDLAGYAPHQLSYGQKKRVAIAGVLVMDPDILILDEPMAYLDPQGQDEVMQILQNCSCRGKTIIMAIHDIDLAGSWADRVVILQDGAILADGGTEILENEKLLQSARLLSNFSQLRKRKQAIE</sequence>
<dbReference type="InterPro" id="IPR003439">
    <property type="entry name" value="ABC_transporter-like_ATP-bd"/>
</dbReference>
<dbReference type="SUPFAM" id="SSF52540">
    <property type="entry name" value="P-loop containing nucleoside triphosphate hydrolases"/>
    <property type="match status" value="1"/>
</dbReference>
<dbReference type="Pfam" id="PF02361">
    <property type="entry name" value="CbiQ"/>
    <property type="match status" value="1"/>
</dbReference>
<protein>
    <recommendedName>
        <fullName evidence="13">ABC transporter ATP-binding protein</fullName>
    </recommendedName>
</protein>
<evidence type="ECO:0000259" key="15">
    <source>
        <dbReference type="PROSITE" id="PS50893"/>
    </source>
</evidence>
<comment type="subcellular location">
    <subcellularLocation>
        <location evidence="2">Cell membrane</location>
        <topology evidence="2">Multi-pass membrane protein</topology>
    </subcellularLocation>
    <subcellularLocation>
        <location evidence="1 13">Cell membrane</location>
        <topology evidence="1 13">Peripheral membrane protein</topology>
    </subcellularLocation>
</comment>
<keyword evidence="4 13" id="KW-0813">Transport</keyword>
<comment type="caution">
    <text evidence="16">The sequence shown here is derived from an EMBL/GenBank/DDBJ whole genome shotgun (WGS) entry which is preliminary data.</text>
</comment>
<dbReference type="NCBIfam" id="TIGR02454">
    <property type="entry name" value="ECF_T_CbiQ"/>
    <property type="match status" value="1"/>
</dbReference>
<evidence type="ECO:0000256" key="11">
    <source>
        <dbReference type="ARBA" id="ARBA00023136"/>
    </source>
</evidence>
<keyword evidence="11 13" id="KW-0472">Membrane</keyword>
<dbReference type="PANTHER" id="PTHR43553">
    <property type="entry name" value="HEAVY METAL TRANSPORTER"/>
    <property type="match status" value="1"/>
</dbReference>
<accession>A0ABR7SWV7</accession>
<dbReference type="InterPro" id="IPR027417">
    <property type="entry name" value="P-loop_NTPase"/>
</dbReference>
<keyword evidence="9" id="KW-1278">Translocase</keyword>
<gene>
    <name evidence="16" type="primary">cbiQ</name>
    <name evidence="16" type="ORF">H1S01_00750</name>
</gene>
<evidence type="ECO:0000256" key="13">
    <source>
        <dbReference type="RuleBase" id="RU364103"/>
    </source>
</evidence>
<evidence type="ECO:0000256" key="4">
    <source>
        <dbReference type="ARBA" id="ARBA00022448"/>
    </source>
</evidence>
<dbReference type="RefSeq" id="WP_188038218.1">
    <property type="nucleotide sequence ID" value="NZ_JACVHF010000001.1"/>
</dbReference>
<dbReference type="InterPro" id="IPR005876">
    <property type="entry name" value="Co_trans_ATP-bd"/>
</dbReference>
<dbReference type="PROSITE" id="PS50893">
    <property type="entry name" value="ABC_TRANSPORTER_2"/>
    <property type="match status" value="1"/>
</dbReference>
<organism evidence="16 17">
    <name type="scientific">Heliobacterium chlorum</name>
    <dbReference type="NCBI Taxonomy" id="2698"/>
    <lineage>
        <taxon>Bacteria</taxon>
        <taxon>Bacillati</taxon>
        <taxon>Bacillota</taxon>
        <taxon>Clostridia</taxon>
        <taxon>Eubacteriales</taxon>
        <taxon>Heliobacteriaceae</taxon>
        <taxon>Heliobacterium</taxon>
    </lineage>
</organism>
<dbReference type="InterPro" id="IPR003593">
    <property type="entry name" value="AAA+_ATPase"/>
</dbReference>
<evidence type="ECO:0000313" key="16">
    <source>
        <dbReference type="EMBL" id="MBC9783032.1"/>
    </source>
</evidence>
<evidence type="ECO:0000313" key="17">
    <source>
        <dbReference type="Proteomes" id="UP000617402"/>
    </source>
</evidence>
<dbReference type="CDD" id="cd03225">
    <property type="entry name" value="ABC_cobalt_CbiO_domain1"/>
    <property type="match status" value="1"/>
</dbReference>
<dbReference type="InterPro" id="IPR017871">
    <property type="entry name" value="ABC_transporter-like_CS"/>
</dbReference>
<evidence type="ECO:0000256" key="14">
    <source>
        <dbReference type="SAM" id="Phobius"/>
    </source>
</evidence>
<evidence type="ECO:0000256" key="7">
    <source>
        <dbReference type="ARBA" id="ARBA00022741"/>
    </source>
</evidence>
<proteinExistence type="inferred from homology"/>
<feature type="domain" description="ABC transporter" evidence="15">
    <location>
        <begin position="241"/>
        <end position="477"/>
    </location>
</feature>
<keyword evidence="8 13" id="KW-0067">ATP-binding</keyword>
<dbReference type="InterPro" id="IPR050095">
    <property type="entry name" value="ECF_ABC_transporter_ATP-bd"/>
</dbReference>
<keyword evidence="5 13" id="KW-1003">Cell membrane</keyword>
<keyword evidence="17" id="KW-1185">Reference proteome</keyword>
<evidence type="ECO:0000256" key="5">
    <source>
        <dbReference type="ARBA" id="ARBA00022475"/>
    </source>
</evidence>
<evidence type="ECO:0000256" key="12">
    <source>
        <dbReference type="ARBA" id="ARBA00025157"/>
    </source>
</evidence>
<dbReference type="InterPro" id="IPR003339">
    <property type="entry name" value="ABC/ECF_trnsptr_transmembrane"/>
</dbReference>
<evidence type="ECO:0000256" key="1">
    <source>
        <dbReference type="ARBA" id="ARBA00004202"/>
    </source>
</evidence>
<dbReference type="InterPro" id="IPR012809">
    <property type="entry name" value="ECF_CbiQ"/>
</dbReference>
<reference evidence="16 17" key="1">
    <citation type="submission" date="2020-07" db="EMBL/GenBank/DDBJ databases">
        <title>Draft whole-genome sequence of Heliobacterium chlorum DSM 3682, type strain.</title>
        <authorList>
            <person name="Kyndt J.A."/>
            <person name="Meyer T.E."/>
            <person name="Imhoff J.F."/>
        </authorList>
    </citation>
    <scope>NUCLEOTIDE SEQUENCE [LARGE SCALE GENOMIC DNA]</scope>
    <source>
        <strain evidence="16 17">DSM 3682</strain>
    </source>
</reference>
<evidence type="ECO:0000256" key="9">
    <source>
        <dbReference type="ARBA" id="ARBA00022967"/>
    </source>
</evidence>
<dbReference type="SMART" id="SM00382">
    <property type="entry name" value="AAA"/>
    <property type="match status" value="1"/>
</dbReference>
<dbReference type="CDD" id="cd16914">
    <property type="entry name" value="EcfT"/>
    <property type="match status" value="1"/>
</dbReference>
<feature type="transmembrane region" description="Helical" evidence="14">
    <location>
        <begin position="63"/>
        <end position="81"/>
    </location>
</feature>